<protein>
    <submittedName>
        <fullName evidence="1">Uncharacterized protein</fullName>
    </submittedName>
</protein>
<accession>A0A1V5ZPW9</accession>
<comment type="caution">
    <text evidence="1">The sequence shown here is derived from an EMBL/GenBank/DDBJ whole genome shotgun (WGS) entry which is preliminary data.</text>
</comment>
<sequence length="189" mass="21245">MSKFDPSDRTHDPLFPISLTNKSNIIYDGSTESALFYIKCKIPTTGTKINLIVKIIQTSGNKLLEQITIPFQLVVIPGTTSTIPETTTSITTVAKLRLANEPEEEDIQDTEMLPVIDEIVTASPVNSPAKLDEEINRTKALVNVLKDWRINEIENFTFWINRGRDQSNDPQIKTKIKNLTSYILTPGQE</sequence>
<evidence type="ECO:0000313" key="1">
    <source>
        <dbReference type="EMBL" id="OQB42022.1"/>
    </source>
</evidence>
<dbReference type="AlphaFoldDB" id="A0A1V5ZPW9"/>
<name>A0A1V5ZPW9_9BACT</name>
<organism evidence="1">
    <name type="scientific">candidate division CPR1 bacterium ADurb.Bin160</name>
    <dbReference type="NCBI Taxonomy" id="1852826"/>
    <lineage>
        <taxon>Bacteria</taxon>
        <taxon>candidate division CPR1</taxon>
    </lineage>
</organism>
<reference evidence="1" key="1">
    <citation type="submission" date="2017-02" db="EMBL/GenBank/DDBJ databases">
        <title>Delving into the versatile metabolic prowess of the omnipresent phylum Bacteroidetes.</title>
        <authorList>
            <person name="Nobu M.K."/>
            <person name="Mei R."/>
            <person name="Narihiro T."/>
            <person name="Kuroda K."/>
            <person name="Liu W.-T."/>
        </authorList>
    </citation>
    <scope>NUCLEOTIDE SEQUENCE</scope>
    <source>
        <strain evidence="1">ADurb.Bin160</strain>
    </source>
</reference>
<dbReference type="Proteomes" id="UP000485621">
    <property type="component" value="Unassembled WGS sequence"/>
</dbReference>
<gene>
    <name evidence="1" type="ORF">BWY04_00508</name>
</gene>
<dbReference type="EMBL" id="MWDB01000007">
    <property type="protein sequence ID" value="OQB42022.1"/>
    <property type="molecule type" value="Genomic_DNA"/>
</dbReference>
<proteinExistence type="predicted"/>